<dbReference type="GO" id="GO:0008408">
    <property type="term" value="F:3'-5' exonuclease activity"/>
    <property type="evidence" value="ECO:0007669"/>
    <property type="project" value="UniProtKB-UniRule"/>
</dbReference>
<dbReference type="Proteomes" id="UP000187499">
    <property type="component" value="Chromosome"/>
</dbReference>
<keyword evidence="5 15" id="KW-0808">Transferase</keyword>
<reference evidence="19" key="1">
    <citation type="submission" date="2016-12" db="EMBL/GenBank/DDBJ databases">
        <authorList>
            <person name="Jung M.Y."/>
            <person name="Lee S.H."/>
        </authorList>
    </citation>
    <scope>NUCLEOTIDE SEQUENCE [LARGE SCALE GENOMIC DNA]</scope>
    <source>
        <strain evidence="19">WiKim39</strain>
    </source>
</reference>
<gene>
    <name evidence="15 18" type="primary">polC</name>
    <name evidence="18" type="ORF">BTM29_08735</name>
</gene>
<organism evidence="18 19">
    <name type="scientific">Companilactobacillus allii</name>
    <dbReference type="NCBI Taxonomy" id="1847728"/>
    <lineage>
        <taxon>Bacteria</taxon>
        <taxon>Bacillati</taxon>
        <taxon>Bacillota</taxon>
        <taxon>Bacilli</taxon>
        <taxon>Lactobacillales</taxon>
        <taxon>Lactobacillaceae</taxon>
        <taxon>Companilactobacillus</taxon>
    </lineage>
</organism>
<comment type="similarity">
    <text evidence="15">Belongs to the DNA polymerase type-C family. PolC subfamily.</text>
</comment>
<dbReference type="Gene3D" id="3.20.20.140">
    <property type="entry name" value="Metal-dependent hydrolases"/>
    <property type="match status" value="1"/>
</dbReference>
<comment type="function">
    <text evidence="12">DNA polymerase III is a complex, multichain enzyme responsible for most of the replicative synthesis in bacteria. This DNA polymerase also exhibits 3' to 5' exonuclease activity. The alpha chain is the DNA polymerase.</text>
</comment>
<keyword evidence="9 15" id="KW-0378">Hydrolase</keyword>
<dbReference type="OrthoDB" id="9804290at2"/>
<dbReference type="InterPro" id="IPR004013">
    <property type="entry name" value="PHP_dom"/>
</dbReference>
<dbReference type="InterPro" id="IPR004805">
    <property type="entry name" value="DnaE2/DnaE/PolC"/>
</dbReference>
<evidence type="ECO:0000256" key="11">
    <source>
        <dbReference type="ARBA" id="ARBA00022932"/>
    </source>
</evidence>
<dbReference type="GO" id="GO:0006261">
    <property type="term" value="P:DNA-templated DNA replication"/>
    <property type="evidence" value="ECO:0007669"/>
    <property type="project" value="UniProtKB-UniRule"/>
</dbReference>
<dbReference type="PANTHER" id="PTHR32294:SF5">
    <property type="entry name" value="DNA POLYMERASE III POLC-TYPE"/>
    <property type="match status" value="1"/>
</dbReference>
<keyword evidence="7 15" id="KW-0235">DNA replication</keyword>
<dbReference type="GO" id="GO:0005737">
    <property type="term" value="C:cytoplasm"/>
    <property type="evidence" value="ECO:0007669"/>
    <property type="project" value="UniProtKB-SubCell"/>
</dbReference>
<evidence type="ECO:0000256" key="13">
    <source>
        <dbReference type="ARBA" id="ARBA00049244"/>
    </source>
</evidence>
<dbReference type="Pfam" id="PF14480">
    <property type="entry name" value="DNA_pol3_a_NI"/>
    <property type="match status" value="1"/>
</dbReference>
<dbReference type="SMART" id="SM00479">
    <property type="entry name" value="EXOIII"/>
    <property type="match status" value="1"/>
</dbReference>
<evidence type="ECO:0000256" key="2">
    <source>
        <dbReference type="ARBA" id="ARBA00004496"/>
    </source>
</evidence>
<dbReference type="Pfam" id="PF01336">
    <property type="entry name" value="tRNA_anti-codon"/>
    <property type="match status" value="1"/>
</dbReference>
<dbReference type="InterPro" id="IPR006308">
    <property type="entry name" value="Pol_III_a_PolC-type_gram_pos"/>
</dbReference>
<dbReference type="InterPro" id="IPR003141">
    <property type="entry name" value="Pol/His_phosphatase_N"/>
</dbReference>
<evidence type="ECO:0000256" key="1">
    <source>
        <dbReference type="ARBA" id="ARBA00003452"/>
    </source>
</evidence>
<sequence length="1432" mass="162621">MSDKNQLFKILIKQIKLDNLLDSDDLFKNAKLDKLEVHKKSRRWTFFFDFDDVIPFNEFQVFVESLKSGFEGIATVDFDIHVNNPRLSEKNIREYWNYVLENCEQRSPVVSQLMSQHPPKVENDQVFLTVSNGFIADFMDGKLTASLQDAYTSLGFAPFKIRVDVDEAKGQENIQALELAKKEETKHFQEKAQEVSQKRAKKPAGNIVKIGRKIPDDAEITQMVDIIEEDRNKVVEGHIFNKDVKKLKSGRSLLLLKVTDYTSSFSIKKFSNGEDDEDFFDNLDDGAWIRVRGSVQEDNFSRELSIMANDIMVIKHAGRIDNADKDNKRIELHAHTNMSQMDAIPSATDLVKRASEWGQPAIAITDHRALQAFPEAYSAGQKYGVKIGYGVEIDLVDEGNPIAYNLRDEELNPAEYVIFDVETTGLSAVYDNIIELAATKMKDGEVVDSFDEFINPGHPLSEFTTSLTSITDSMVSNAPDEKTIIQKFMDFVGNDILVGHNVTFDIGFLNSALMRMGSERVSVPVIDTLEMSRTLHSEYRNHKLDSLAKRYNIVLEHHHRANADAETTGYLMYKLFDEMEDKFQITNVSQLNDHIGGVEAYKQARPSHAILIAKTQAGLKNMFKIVSYGMTEYYYRTARVPRRLLNKYREGILVGSACKDGEVFNTMMQKGYEDTRELAQYYDYLEVMPKPVYRHLLDAKLIKDEAGLEEIIKNIIKLGKELNKPVVATGDVHYLDPHDKIYREIVIKAVKSNPLARQTLPDVQFRTTDEMFDEFDFLDKETAQEIIVDNPKKVMDEIDEIAPVKDKLYTPKMEGAEDEIRSLTMNKVHELYGEKLPEIVQERMDKELKSIIGNGFSVIYLISQRLVYKSNKDGYLVGSRGSVGSSFVATMTGITEVNPLPPHYRCPKCKFSEFFTKGEVGSGFDLPDKKCPKCGTELKKDGQDIPFETFLGFKGDKVPDIDLNFSGDYQPVAHNYTKVLFGEDHVFRAGTIGTIADRTAFGYVKNYEELTEKQIRNAEEERLAMGSTGVKRTTGQHPAGIIVVPDYMDIFDFTPIQYPADDQNAAWKTTHFDFHSIHDNILKLDILGHDDPTMIRTLQDLSGIDPLTIPVDDPEVMELFRSTKSLGVTPEQIFSKTGTLGVPEFGTRFVRGMLEKTHPTTFAELLQISGLSHGTDVWLGNAEELIDQGVVTLKEVIGCRDNIMMDLIHWGMKSQTAFQIMEHVRKGRGIPDEWKQEMKDANVPDWYIKSCLKIKYMFPKAHATAYILMALRIAYFKVHYPLYYYSAYFSVRADDFDLVSMTTGKDAVKNAMKAINDKGMEASTKEKNLLTVLELANECLERDFKINMVDLEKSDAFEFKIIDDKTLLAPFNAIPGLGDNVAKQIVAAREEQPFLSKEDLSTRGKVSKTIIEYMTENHVLDGMPDENQLSLF</sequence>
<evidence type="ECO:0000256" key="14">
    <source>
        <dbReference type="ARBA" id="ARBA00070925"/>
    </source>
</evidence>
<comment type="subcellular location">
    <subcellularLocation>
        <location evidence="2 15">Cytoplasm</location>
    </subcellularLocation>
</comment>
<keyword evidence="6 15" id="KW-0548">Nucleotidyltransferase</keyword>
<dbReference type="Pfam" id="PF02811">
    <property type="entry name" value="PHP"/>
    <property type="match status" value="1"/>
</dbReference>
<proteinExistence type="inferred from homology"/>
<dbReference type="Gene3D" id="3.30.1900.20">
    <property type="match status" value="2"/>
</dbReference>
<keyword evidence="11 15" id="KW-0239">DNA-directed DNA polymerase</keyword>
<dbReference type="InterPro" id="IPR004365">
    <property type="entry name" value="NA-bd_OB_tRNA"/>
</dbReference>
<keyword evidence="8 15" id="KW-0540">Nuclease</keyword>
<dbReference type="InterPro" id="IPR036397">
    <property type="entry name" value="RNaseH_sf"/>
</dbReference>
<dbReference type="EMBL" id="CP019323">
    <property type="protein sequence ID" value="APX72631.1"/>
    <property type="molecule type" value="Genomic_DNA"/>
</dbReference>
<dbReference type="Pfam" id="PF00929">
    <property type="entry name" value="RNase_T"/>
    <property type="match status" value="1"/>
</dbReference>
<comment type="catalytic activity">
    <reaction evidence="13 15">
        <text>DNA(n) + a 2'-deoxyribonucleoside 5'-triphosphate = DNA(n+1) + diphosphate</text>
        <dbReference type="Rhea" id="RHEA:22508"/>
        <dbReference type="Rhea" id="RHEA-COMP:17339"/>
        <dbReference type="Rhea" id="RHEA-COMP:17340"/>
        <dbReference type="ChEBI" id="CHEBI:33019"/>
        <dbReference type="ChEBI" id="CHEBI:61560"/>
        <dbReference type="ChEBI" id="CHEBI:173112"/>
        <dbReference type="EC" id="2.7.7.7"/>
    </reaction>
</comment>
<dbReference type="InterPro" id="IPR044923">
    <property type="entry name" value="PolC_middle_finger_sf"/>
</dbReference>
<dbReference type="NCBIfam" id="NF001688">
    <property type="entry name" value="PRK00448.1"/>
    <property type="match status" value="1"/>
</dbReference>
<dbReference type="Gene3D" id="1.10.150.870">
    <property type="match status" value="1"/>
</dbReference>
<dbReference type="SUPFAM" id="SSF160975">
    <property type="entry name" value="AF1531-like"/>
    <property type="match status" value="1"/>
</dbReference>
<dbReference type="EC" id="2.7.7.7" evidence="3 15"/>
<protein>
    <recommendedName>
        <fullName evidence="14 15">DNA polymerase III PolC-type</fullName>
        <shortName evidence="15">PolIII</shortName>
        <ecNumber evidence="3 15">2.7.7.7</ecNumber>
    </recommendedName>
</protein>
<feature type="domain" description="Polymerase/histidinol phosphatase N-terminal" evidence="17">
    <location>
        <begin position="330"/>
        <end position="397"/>
    </location>
</feature>
<dbReference type="CDD" id="cd07435">
    <property type="entry name" value="PHP_PolIIIA_POLC"/>
    <property type="match status" value="1"/>
</dbReference>
<dbReference type="InterPro" id="IPR012337">
    <property type="entry name" value="RNaseH-like_sf"/>
</dbReference>
<evidence type="ECO:0000256" key="5">
    <source>
        <dbReference type="ARBA" id="ARBA00022679"/>
    </source>
</evidence>
<dbReference type="InterPro" id="IPR040982">
    <property type="entry name" value="DNA_pol3_finger"/>
</dbReference>
<accession>A0A1P8Q447</accession>
<dbReference type="RefSeq" id="WP_076616235.1">
    <property type="nucleotide sequence ID" value="NZ_CP019323.1"/>
</dbReference>
<feature type="domain" description="Exonuclease" evidence="16">
    <location>
        <begin position="415"/>
        <end position="581"/>
    </location>
</feature>
<dbReference type="SUPFAM" id="SSF50249">
    <property type="entry name" value="Nucleic acid-binding proteins"/>
    <property type="match status" value="1"/>
</dbReference>
<dbReference type="Pfam" id="PF11490">
    <property type="entry name" value="DNA_pol3_a_NII"/>
    <property type="match status" value="1"/>
</dbReference>
<name>A0A1P8Q447_9LACO</name>
<dbReference type="CDD" id="cd04484">
    <property type="entry name" value="polC_OBF"/>
    <property type="match status" value="1"/>
</dbReference>
<dbReference type="Gene3D" id="3.30.420.10">
    <property type="entry name" value="Ribonuclease H-like superfamily/Ribonuclease H"/>
    <property type="match status" value="1"/>
</dbReference>
<evidence type="ECO:0000313" key="18">
    <source>
        <dbReference type="EMBL" id="APX72631.1"/>
    </source>
</evidence>
<dbReference type="PANTHER" id="PTHR32294">
    <property type="entry name" value="DNA POLYMERASE III SUBUNIT ALPHA"/>
    <property type="match status" value="1"/>
</dbReference>
<dbReference type="InterPro" id="IPR029460">
    <property type="entry name" value="DNAPol_HHH"/>
</dbReference>
<dbReference type="STRING" id="1847728.BTM29_08735"/>
<dbReference type="InterPro" id="IPR028112">
    <property type="entry name" value="DNA_PolC-type_N_I"/>
</dbReference>
<dbReference type="FunFam" id="3.30.420.10:FF:000045">
    <property type="entry name" value="3'-5' exonuclease DinG"/>
    <property type="match status" value="1"/>
</dbReference>
<dbReference type="Pfam" id="PF14579">
    <property type="entry name" value="HHH_6"/>
    <property type="match status" value="1"/>
</dbReference>
<evidence type="ECO:0000256" key="7">
    <source>
        <dbReference type="ARBA" id="ARBA00022705"/>
    </source>
</evidence>
<dbReference type="Pfam" id="PF07733">
    <property type="entry name" value="DNA_pol3_alpha"/>
    <property type="match status" value="1"/>
</dbReference>
<evidence type="ECO:0000256" key="10">
    <source>
        <dbReference type="ARBA" id="ARBA00022839"/>
    </source>
</evidence>
<dbReference type="SUPFAM" id="SSF53098">
    <property type="entry name" value="Ribonuclease H-like"/>
    <property type="match status" value="1"/>
</dbReference>
<evidence type="ECO:0000256" key="12">
    <source>
        <dbReference type="ARBA" id="ARBA00025611"/>
    </source>
</evidence>
<dbReference type="HAMAP" id="MF_00356">
    <property type="entry name" value="DNApol_PolC"/>
    <property type="match status" value="1"/>
</dbReference>
<keyword evidence="4 15" id="KW-0963">Cytoplasm</keyword>
<evidence type="ECO:0000259" key="17">
    <source>
        <dbReference type="SMART" id="SM00481"/>
    </source>
</evidence>
<keyword evidence="19" id="KW-1185">Reference proteome</keyword>
<keyword evidence="10 15" id="KW-0269">Exonuclease</keyword>
<dbReference type="NCBIfam" id="TIGR00573">
    <property type="entry name" value="dnaq"/>
    <property type="match status" value="1"/>
</dbReference>
<dbReference type="InterPro" id="IPR006054">
    <property type="entry name" value="DnaQ"/>
</dbReference>
<dbReference type="InterPro" id="IPR011708">
    <property type="entry name" value="DNA_pol3_alpha_NTPase_dom"/>
</dbReference>
<dbReference type="InterPro" id="IPR012340">
    <property type="entry name" value="NA-bd_OB-fold"/>
</dbReference>
<dbReference type="Gene3D" id="6.10.140.1510">
    <property type="match status" value="1"/>
</dbReference>
<evidence type="ECO:0000259" key="16">
    <source>
        <dbReference type="SMART" id="SM00479"/>
    </source>
</evidence>
<evidence type="ECO:0000256" key="8">
    <source>
        <dbReference type="ARBA" id="ARBA00022722"/>
    </source>
</evidence>
<dbReference type="InterPro" id="IPR024754">
    <property type="entry name" value="DNA_PolC-like_N_II"/>
</dbReference>
<dbReference type="NCBIfam" id="TIGR01405">
    <property type="entry name" value="polC_Gram_pos"/>
    <property type="match status" value="1"/>
</dbReference>
<dbReference type="InterPro" id="IPR013520">
    <property type="entry name" value="Ribonucl_H"/>
</dbReference>
<comment type="function">
    <text evidence="1 15">Required for replicative DNA synthesis. This DNA polymerase also exhibits 3' to 5' exonuclease activity.</text>
</comment>
<dbReference type="Gene3D" id="2.40.50.140">
    <property type="entry name" value="Nucleic acid-binding proteins"/>
    <property type="match status" value="1"/>
</dbReference>
<dbReference type="KEGG" id="lalw:BTM29_08735"/>
<dbReference type="CDD" id="cd06127">
    <property type="entry name" value="DEDDh"/>
    <property type="match status" value="1"/>
</dbReference>
<evidence type="ECO:0000256" key="4">
    <source>
        <dbReference type="ARBA" id="ARBA00022490"/>
    </source>
</evidence>
<dbReference type="Pfam" id="PF17657">
    <property type="entry name" value="DNA_pol3_finger"/>
    <property type="match status" value="1"/>
</dbReference>
<evidence type="ECO:0000256" key="3">
    <source>
        <dbReference type="ARBA" id="ARBA00012417"/>
    </source>
</evidence>
<evidence type="ECO:0000256" key="6">
    <source>
        <dbReference type="ARBA" id="ARBA00022695"/>
    </source>
</evidence>
<dbReference type="Gene3D" id="1.10.150.700">
    <property type="entry name" value="PolC, middle finger domain"/>
    <property type="match status" value="1"/>
</dbReference>
<dbReference type="GO" id="GO:0003887">
    <property type="term" value="F:DNA-directed DNA polymerase activity"/>
    <property type="evidence" value="ECO:0007669"/>
    <property type="project" value="UniProtKB-UniRule"/>
</dbReference>
<dbReference type="GO" id="GO:0003677">
    <property type="term" value="F:DNA binding"/>
    <property type="evidence" value="ECO:0007669"/>
    <property type="project" value="UniProtKB-UniRule"/>
</dbReference>
<evidence type="ECO:0000313" key="19">
    <source>
        <dbReference type="Proteomes" id="UP000187499"/>
    </source>
</evidence>
<evidence type="ECO:0000256" key="9">
    <source>
        <dbReference type="ARBA" id="ARBA00022801"/>
    </source>
</evidence>
<evidence type="ECO:0000256" key="15">
    <source>
        <dbReference type="HAMAP-Rule" id="MF_00356"/>
    </source>
</evidence>
<dbReference type="SMART" id="SM00481">
    <property type="entry name" value="POLIIIAc"/>
    <property type="match status" value="1"/>
</dbReference>